<dbReference type="PANTHER" id="PTHR11706">
    <property type="entry name" value="SOLUTE CARRIER PROTEIN FAMILY 11 MEMBER"/>
    <property type="match status" value="1"/>
</dbReference>
<keyword evidence="3 6" id="KW-0812">Transmembrane</keyword>
<organism evidence="7 8">
    <name type="scientific">Candidatus Doudnabacteria bacterium RIFCSPHIGHO2_01_FULL_50_11</name>
    <dbReference type="NCBI Taxonomy" id="1817828"/>
    <lineage>
        <taxon>Bacteria</taxon>
        <taxon>Candidatus Doudnaibacteriota</taxon>
    </lineage>
</organism>
<evidence type="ECO:0000313" key="8">
    <source>
        <dbReference type="Proteomes" id="UP000178377"/>
    </source>
</evidence>
<comment type="subcellular location">
    <subcellularLocation>
        <location evidence="1">Membrane</location>
        <topology evidence="1">Multi-pass membrane protein</topology>
    </subcellularLocation>
</comment>
<accession>A0A1F5PEV5</accession>
<feature type="transmembrane region" description="Helical" evidence="6">
    <location>
        <begin position="139"/>
        <end position="158"/>
    </location>
</feature>
<dbReference type="Proteomes" id="UP000178377">
    <property type="component" value="Unassembled WGS sequence"/>
</dbReference>
<dbReference type="GO" id="GO:0005384">
    <property type="term" value="F:manganese ion transmembrane transporter activity"/>
    <property type="evidence" value="ECO:0007669"/>
    <property type="project" value="TreeGrafter"/>
</dbReference>
<name>A0A1F5PEV5_9BACT</name>
<comment type="caution">
    <text evidence="7">The sequence shown here is derived from an EMBL/GenBank/DDBJ whole genome shotgun (WGS) entry which is preliminary data.</text>
</comment>
<gene>
    <name evidence="7" type="ORF">A2722_01010</name>
</gene>
<evidence type="ECO:0000313" key="7">
    <source>
        <dbReference type="EMBL" id="OGE88486.1"/>
    </source>
</evidence>
<feature type="transmembrane region" description="Helical" evidence="6">
    <location>
        <begin position="326"/>
        <end position="345"/>
    </location>
</feature>
<dbReference type="Pfam" id="PF01566">
    <property type="entry name" value="Nramp"/>
    <property type="match status" value="1"/>
</dbReference>
<feature type="transmembrane region" description="Helical" evidence="6">
    <location>
        <begin position="35"/>
        <end position="54"/>
    </location>
</feature>
<dbReference type="InterPro" id="IPR001046">
    <property type="entry name" value="NRAMP_fam"/>
</dbReference>
<dbReference type="GO" id="GO:0015086">
    <property type="term" value="F:cadmium ion transmembrane transporter activity"/>
    <property type="evidence" value="ECO:0007669"/>
    <property type="project" value="TreeGrafter"/>
</dbReference>
<dbReference type="GO" id="GO:0034755">
    <property type="term" value="P:iron ion transmembrane transport"/>
    <property type="evidence" value="ECO:0007669"/>
    <property type="project" value="TreeGrafter"/>
</dbReference>
<feature type="transmembrane region" description="Helical" evidence="6">
    <location>
        <begin position="75"/>
        <end position="92"/>
    </location>
</feature>
<reference evidence="7 8" key="1">
    <citation type="journal article" date="2016" name="Nat. Commun.">
        <title>Thousands of microbial genomes shed light on interconnected biogeochemical processes in an aquifer system.</title>
        <authorList>
            <person name="Anantharaman K."/>
            <person name="Brown C.T."/>
            <person name="Hug L.A."/>
            <person name="Sharon I."/>
            <person name="Castelle C.J."/>
            <person name="Probst A.J."/>
            <person name="Thomas B.C."/>
            <person name="Singh A."/>
            <person name="Wilkins M.J."/>
            <person name="Karaoz U."/>
            <person name="Brodie E.L."/>
            <person name="Williams K.H."/>
            <person name="Hubbard S.S."/>
            <person name="Banfield J.F."/>
        </authorList>
    </citation>
    <scope>NUCLEOTIDE SEQUENCE [LARGE SCALE GENOMIC DNA]</scope>
</reference>
<feature type="transmembrane region" description="Helical" evidence="6">
    <location>
        <begin position="279"/>
        <end position="305"/>
    </location>
</feature>
<dbReference type="STRING" id="1817828.A2722_01010"/>
<dbReference type="PANTHER" id="PTHR11706:SF33">
    <property type="entry name" value="NATURAL RESISTANCE-ASSOCIATED MACROPHAGE PROTEIN 2"/>
    <property type="match status" value="1"/>
</dbReference>
<keyword evidence="2" id="KW-0813">Transport</keyword>
<evidence type="ECO:0000256" key="3">
    <source>
        <dbReference type="ARBA" id="ARBA00022692"/>
    </source>
</evidence>
<feature type="transmembrane region" description="Helical" evidence="6">
    <location>
        <begin position="112"/>
        <end position="132"/>
    </location>
</feature>
<dbReference type="NCBIfam" id="NF037982">
    <property type="entry name" value="Nramp_1"/>
    <property type="match status" value="1"/>
</dbReference>
<evidence type="ECO:0000256" key="4">
    <source>
        <dbReference type="ARBA" id="ARBA00022989"/>
    </source>
</evidence>
<feature type="transmembrane region" description="Helical" evidence="6">
    <location>
        <begin position="178"/>
        <end position="197"/>
    </location>
</feature>
<feature type="transmembrane region" description="Helical" evidence="6">
    <location>
        <begin position="388"/>
        <end position="409"/>
    </location>
</feature>
<feature type="transmembrane region" description="Helical" evidence="6">
    <location>
        <begin position="233"/>
        <end position="254"/>
    </location>
</feature>
<protein>
    <submittedName>
        <fullName evidence="7">Iron transporter</fullName>
    </submittedName>
</protein>
<proteinExistence type="predicted"/>
<sequence length="411" mass="44736">MWRLLGPGWVTGAADDDPSGIATYSQAGAGFGNQFLWLAALTFPLMAIVQDMCARIGLVTGRGLASNIRRHFSRRILFFLTVLLLVANIFNLGVDLGAMAAATQLLVPQANFAFLVILFTLASVTLQVFVSYRGYARYLKWLSFILLSYVFSALLVGLDWGQVLKNTFVPTLSFTRDQIYIVCAVLGTTISPYLFFWETSQEVEEEILEGKTTVLQREQATGEEIRLARVDTWIGMFFSNIVMFFIIAVTSATLHEQGIFNVTSAAQAAAALRPLAGSWAALLFTLGIIASGLLALPVLAASASYALCETLGWREGLFHKLRSATAFYYIIIAATVIGLLLNFIGMDPIRALIYAAVINGLVAPLVLIPIVLLSSNKKVMRDAVNGRILTLFGWLIVAIMSVVGIATLATL</sequence>
<evidence type="ECO:0000256" key="6">
    <source>
        <dbReference type="SAM" id="Phobius"/>
    </source>
</evidence>
<evidence type="ECO:0000256" key="5">
    <source>
        <dbReference type="ARBA" id="ARBA00023136"/>
    </source>
</evidence>
<evidence type="ECO:0000256" key="1">
    <source>
        <dbReference type="ARBA" id="ARBA00004141"/>
    </source>
</evidence>
<dbReference type="GO" id="GO:0005886">
    <property type="term" value="C:plasma membrane"/>
    <property type="evidence" value="ECO:0007669"/>
    <property type="project" value="TreeGrafter"/>
</dbReference>
<evidence type="ECO:0000256" key="2">
    <source>
        <dbReference type="ARBA" id="ARBA00022448"/>
    </source>
</evidence>
<dbReference type="EMBL" id="MFEO01000033">
    <property type="protein sequence ID" value="OGE88486.1"/>
    <property type="molecule type" value="Genomic_DNA"/>
</dbReference>
<feature type="transmembrane region" description="Helical" evidence="6">
    <location>
        <begin position="351"/>
        <end position="376"/>
    </location>
</feature>
<dbReference type="AlphaFoldDB" id="A0A1F5PEV5"/>
<keyword evidence="4 6" id="KW-1133">Transmembrane helix</keyword>
<keyword evidence="5 6" id="KW-0472">Membrane</keyword>